<protein>
    <submittedName>
        <fullName evidence="3">Uncharacterized protein</fullName>
    </submittedName>
</protein>
<dbReference type="EMBL" id="MDYN01000020">
    <property type="protein sequence ID" value="OQD82702.1"/>
    <property type="molecule type" value="Genomic_DNA"/>
</dbReference>
<evidence type="ECO:0000313" key="3">
    <source>
        <dbReference type="EMBL" id="OQD82702.1"/>
    </source>
</evidence>
<keyword evidence="2" id="KW-1133">Transmembrane helix</keyword>
<dbReference type="CDD" id="cd12087">
    <property type="entry name" value="TM_EGFR-like"/>
    <property type="match status" value="1"/>
</dbReference>
<feature type="compositionally biased region" description="Basic and acidic residues" evidence="1">
    <location>
        <begin position="213"/>
        <end position="224"/>
    </location>
</feature>
<feature type="transmembrane region" description="Helical" evidence="2">
    <location>
        <begin position="20"/>
        <end position="41"/>
    </location>
</feature>
<comment type="caution">
    <text evidence="3">The sequence shown here is derived from an EMBL/GenBank/DDBJ whole genome shotgun (WGS) entry which is preliminary data.</text>
</comment>
<reference evidence="4" key="1">
    <citation type="journal article" date="2017" name="Nat. Microbiol.">
        <title>Global analysis of biosynthetic gene clusters reveals vast potential of secondary metabolite production in Penicillium species.</title>
        <authorList>
            <person name="Nielsen J.C."/>
            <person name="Grijseels S."/>
            <person name="Prigent S."/>
            <person name="Ji B."/>
            <person name="Dainat J."/>
            <person name="Nielsen K.F."/>
            <person name="Frisvad J.C."/>
            <person name="Workman M."/>
            <person name="Nielsen J."/>
        </authorList>
    </citation>
    <scope>NUCLEOTIDE SEQUENCE [LARGE SCALE GENOMIC DNA]</scope>
    <source>
        <strain evidence="4">IBT 31811</strain>
    </source>
</reference>
<feature type="region of interest" description="Disordered" evidence="1">
    <location>
        <begin position="176"/>
        <end position="250"/>
    </location>
</feature>
<dbReference type="AlphaFoldDB" id="A0A1V6Q1G2"/>
<name>A0A1V6Q1G2_9EURO</name>
<keyword evidence="2" id="KW-0812">Transmembrane</keyword>
<feature type="compositionally biased region" description="Pro residues" evidence="1">
    <location>
        <begin position="187"/>
        <end position="199"/>
    </location>
</feature>
<dbReference type="Proteomes" id="UP000191672">
    <property type="component" value="Unassembled WGS sequence"/>
</dbReference>
<evidence type="ECO:0000313" key="4">
    <source>
        <dbReference type="Proteomes" id="UP000191672"/>
    </source>
</evidence>
<sequence length="250" mass="27515">MSNKPALESRNNSSRTPLIVLGVIGGTLIFLAMSGTLLYLFSRKERARRRNALAQEVEAFSPLQPPPAYKVDDLRAPRGPHSAQPRPLSSFAPDFSRHDQFPRASYEQPPPYPTYDPSRYQPNHPLSNELNAHPHPHAYTYPNQPIPVPAGQGQGPGPSSRLSAVHYHDARQSLSLSRPLSVVGQVPPGPGVGPVPAAVPRPRRQTGMPPPPERPRQEGRERSVSEPTLLQPAGPRRPKPVLSRLITNFR</sequence>
<evidence type="ECO:0000256" key="2">
    <source>
        <dbReference type="SAM" id="Phobius"/>
    </source>
</evidence>
<keyword evidence="4" id="KW-1185">Reference proteome</keyword>
<keyword evidence="2" id="KW-0472">Membrane</keyword>
<organism evidence="3 4">
    <name type="scientific">Penicillium antarcticum</name>
    <dbReference type="NCBI Taxonomy" id="416450"/>
    <lineage>
        <taxon>Eukaryota</taxon>
        <taxon>Fungi</taxon>
        <taxon>Dikarya</taxon>
        <taxon>Ascomycota</taxon>
        <taxon>Pezizomycotina</taxon>
        <taxon>Eurotiomycetes</taxon>
        <taxon>Eurotiomycetidae</taxon>
        <taxon>Eurotiales</taxon>
        <taxon>Aspergillaceae</taxon>
        <taxon>Penicillium</taxon>
    </lineage>
</organism>
<gene>
    <name evidence="3" type="ORF">PENANT_c020G10424</name>
</gene>
<dbReference type="OrthoDB" id="4509022at2759"/>
<proteinExistence type="predicted"/>
<feature type="region of interest" description="Disordered" evidence="1">
    <location>
        <begin position="63"/>
        <end position="162"/>
    </location>
</feature>
<feature type="compositionally biased region" description="Polar residues" evidence="1">
    <location>
        <begin position="120"/>
        <end position="130"/>
    </location>
</feature>
<evidence type="ECO:0000256" key="1">
    <source>
        <dbReference type="SAM" id="MobiDB-lite"/>
    </source>
</evidence>
<accession>A0A1V6Q1G2</accession>